<proteinExistence type="predicted"/>
<keyword evidence="1" id="KW-0472">Membrane</keyword>
<evidence type="ECO:0000313" key="2">
    <source>
        <dbReference type="EMBL" id="CRK93193.1"/>
    </source>
</evidence>
<evidence type="ECO:0000256" key="1">
    <source>
        <dbReference type="SAM" id="Phobius"/>
    </source>
</evidence>
<protein>
    <submittedName>
        <fullName evidence="2">CLUMA_CG006737, isoform A</fullName>
    </submittedName>
</protein>
<keyword evidence="1" id="KW-1133">Transmembrane helix</keyword>
<dbReference type="AlphaFoldDB" id="A0A1J1I487"/>
<dbReference type="Proteomes" id="UP000183832">
    <property type="component" value="Unassembled WGS sequence"/>
</dbReference>
<feature type="transmembrane region" description="Helical" evidence="1">
    <location>
        <begin position="15"/>
        <end position="41"/>
    </location>
</feature>
<organism evidence="2 3">
    <name type="scientific">Clunio marinus</name>
    <dbReference type="NCBI Taxonomy" id="568069"/>
    <lineage>
        <taxon>Eukaryota</taxon>
        <taxon>Metazoa</taxon>
        <taxon>Ecdysozoa</taxon>
        <taxon>Arthropoda</taxon>
        <taxon>Hexapoda</taxon>
        <taxon>Insecta</taxon>
        <taxon>Pterygota</taxon>
        <taxon>Neoptera</taxon>
        <taxon>Endopterygota</taxon>
        <taxon>Diptera</taxon>
        <taxon>Nematocera</taxon>
        <taxon>Chironomoidea</taxon>
        <taxon>Chironomidae</taxon>
        <taxon>Clunio</taxon>
    </lineage>
</organism>
<dbReference type="EMBL" id="CVRI01000037">
    <property type="protein sequence ID" value="CRK93193.1"/>
    <property type="molecule type" value="Genomic_DNA"/>
</dbReference>
<keyword evidence="3" id="KW-1185">Reference proteome</keyword>
<name>A0A1J1I487_9DIPT</name>
<gene>
    <name evidence="2" type="ORF">CLUMA_CG006737</name>
</gene>
<sequence length="60" mass="6822">MAAGYFLHFSAQHRLELAFCLLCKFNSFLLLQTMISVFLLMACKNAVKQSLGVSFVAVYW</sequence>
<accession>A0A1J1I487</accession>
<keyword evidence="1" id="KW-0812">Transmembrane</keyword>
<reference evidence="2 3" key="1">
    <citation type="submission" date="2015-04" db="EMBL/GenBank/DDBJ databases">
        <authorList>
            <person name="Syromyatnikov M.Y."/>
            <person name="Popov V.N."/>
        </authorList>
    </citation>
    <scope>NUCLEOTIDE SEQUENCE [LARGE SCALE GENOMIC DNA]</scope>
</reference>
<evidence type="ECO:0000313" key="3">
    <source>
        <dbReference type="Proteomes" id="UP000183832"/>
    </source>
</evidence>